<evidence type="ECO:0000256" key="5">
    <source>
        <dbReference type="SAM" id="Phobius"/>
    </source>
</evidence>
<keyword evidence="7" id="KW-1185">Reference proteome</keyword>
<keyword evidence="4 5" id="KW-0472">Membrane</keyword>
<reference evidence="6 7" key="1">
    <citation type="submission" date="2019-03" db="EMBL/GenBank/DDBJ databases">
        <title>Genomic Encyclopedia of Type Strains, Phase IV (KMG-IV): sequencing the most valuable type-strain genomes for metagenomic binning, comparative biology and taxonomic classification.</title>
        <authorList>
            <person name="Goeker M."/>
        </authorList>
    </citation>
    <scope>NUCLEOTIDE SEQUENCE [LARGE SCALE GENOMIC DNA]</scope>
    <source>
        <strain evidence="6 7">DSM 15505</strain>
    </source>
</reference>
<evidence type="ECO:0008006" key="8">
    <source>
        <dbReference type="Google" id="ProtNLM"/>
    </source>
</evidence>
<comment type="subcellular location">
    <subcellularLocation>
        <location evidence="1">Membrane</location>
        <topology evidence="1">Multi-pass membrane protein</topology>
    </subcellularLocation>
</comment>
<dbReference type="RefSeq" id="WP_133735239.1">
    <property type="nucleotide sequence ID" value="NZ_SOAX01000002.1"/>
</dbReference>
<comment type="caution">
    <text evidence="6">The sequence shown here is derived from an EMBL/GenBank/DDBJ whole genome shotgun (WGS) entry which is preliminary data.</text>
</comment>
<dbReference type="EMBL" id="SOAX01000002">
    <property type="protein sequence ID" value="TDT43152.1"/>
    <property type="molecule type" value="Genomic_DNA"/>
</dbReference>
<accession>A0A4R7JXF9</accession>
<keyword evidence="2 5" id="KW-0812">Transmembrane</keyword>
<protein>
    <recommendedName>
        <fullName evidence="8">Ion transport protein</fullName>
    </recommendedName>
</protein>
<evidence type="ECO:0000256" key="1">
    <source>
        <dbReference type="ARBA" id="ARBA00004141"/>
    </source>
</evidence>
<feature type="transmembrane region" description="Helical" evidence="5">
    <location>
        <begin position="16"/>
        <end position="37"/>
    </location>
</feature>
<dbReference type="Gene3D" id="1.20.120.350">
    <property type="entry name" value="Voltage-gated potassium channels. Chain C"/>
    <property type="match status" value="1"/>
</dbReference>
<dbReference type="GO" id="GO:0016020">
    <property type="term" value="C:membrane"/>
    <property type="evidence" value="ECO:0007669"/>
    <property type="project" value="UniProtKB-SubCell"/>
</dbReference>
<evidence type="ECO:0000313" key="7">
    <source>
        <dbReference type="Proteomes" id="UP000295830"/>
    </source>
</evidence>
<sequence length="341" mass="40144">MLSFNIKNLRTSHQTIWFALDALMLLLLVINLLWLTFDSLYATALVSDFLTQQVPSFADAYSPIHQNFLFYDLVFVSIFLSEFVVRWVHAVYVHTYRRWYFYPFIHWYDLLGCVPASGARILRVLRVFSIIYRLQKYRVIDLANTRLFQFLIFYYEAFMEELSDRVVVKVLSGTQEEVQRGSPLLHRIQQEILVPRSDRIVDWLSEKIATYAQHGYIPRRQELRDYLNARVIGAMKQNQDLKRIRDLPVFGSWASGTLDRAVGDITAEVIEEILEDLSSPDNHDFVEDLVGAFLYEREESEMATNEAMIEGVIETLELVKQQVHVKRWRQALDEKDRMKQT</sequence>
<evidence type="ECO:0000256" key="2">
    <source>
        <dbReference type="ARBA" id="ARBA00022692"/>
    </source>
</evidence>
<evidence type="ECO:0000256" key="3">
    <source>
        <dbReference type="ARBA" id="ARBA00022989"/>
    </source>
</evidence>
<organism evidence="6 7">
    <name type="scientific">Halospina denitrificans</name>
    <dbReference type="NCBI Taxonomy" id="332522"/>
    <lineage>
        <taxon>Bacteria</taxon>
        <taxon>Pseudomonadati</taxon>
        <taxon>Pseudomonadota</taxon>
        <taxon>Gammaproteobacteria</taxon>
        <taxon>Halospina</taxon>
    </lineage>
</organism>
<feature type="transmembrane region" description="Helical" evidence="5">
    <location>
        <begin position="68"/>
        <end position="88"/>
    </location>
</feature>
<evidence type="ECO:0000313" key="6">
    <source>
        <dbReference type="EMBL" id="TDT43152.1"/>
    </source>
</evidence>
<keyword evidence="3 5" id="KW-1133">Transmembrane helix</keyword>
<name>A0A4R7JXF9_9GAMM</name>
<dbReference type="OrthoDB" id="974877at2"/>
<gene>
    <name evidence="6" type="ORF">DES49_0962</name>
</gene>
<evidence type="ECO:0000256" key="4">
    <source>
        <dbReference type="ARBA" id="ARBA00023136"/>
    </source>
</evidence>
<dbReference type="AlphaFoldDB" id="A0A4R7JXF9"/>
<dbReference type="Proteomes" id="UP000295830">
    <property type="component" value="Unassembled WGS sequence"/>
</dbReference>
<proteinExistence type="predicted"/>
<dbReference type="InterPro" id="IPR027359">
    <property type="entry name" value="Volt_channel_dom_sf"/>
</dbReference>